<feature type="domain" description="Ig-like" evidence="1">
    <location>
        <begin position="113"/>
        <end position="202"/>
    </location>
</feature>
<dbReference type="GO" id="GO:0050808">
    <property type="term" value="P:synapse organization"/>
    <property type="evidence" value="ECO:0007669"/>
    <property type="project" value="TreeGrafter"/>
</dbReference>
<gene>
    <name evidence="2" type="ORF">ElyMa_006169400</name>
</gene>
<dbReference type="PROSITE" id="PS50835">
    <property type="entry name" value="IG_LIKE"/>
    <property type="match status" value="1"/>
</dbReference>
<dbReference type="SMART" id="SM00409">
    <property type="entry name" value="IG"/>
    <property type="match status" value="2"/>
</dbReference>
<dbReference type="InterPro" id="IPR007110">
    <property type="entry name" value="Ig-like_dom"/>
</dbReference>
<dbReference type="Proteomes" id="UP000762676">
    <property type="component" value="Unassembled WGS sequence"/>
</dbReference>
<sequence>MPHMNYRSSVVATWFKLCFSKWQGGGCRSIYKSKVSWGKVGRNHPLSFGSDVWVKDARLSVEHRTGPEPEESYWDLKIRHVALHDEGDYQCEIIANEKTVRTVQLQIVVITIEGRKFVESAHTAYIRCNATEGDRYPEDIDWFKNGDKIDSLSYPNIVITKYRPEMTLTLVSELAIMRASARDSGTYICRSSPQLIASLDVNVLVGEFNIIRV</sequence>
<evidence type="ECO:0000313" key="2">
    <source>
        <dbReference type="EMBL" id="GFR91202.1"/>
    </source>
</evidence>
<dbReference type="AlphaFoldDB" id="A0AAV4H0I1"/>
<comment type="caution">
    <text evidence="2">The sequence shown here is derived from an EMBL/GenBank/DDBJ whole genome shotgun (WGS) entry which is preliminary data.</text>
</comment>
<dbReference type="PANTHER" id="PTHR23279">
    <property type="entry name" value="DEFECTIVE PROBOSCIS EXTENSION RESPONSE DPR -RELATED"/>
    <property type="match status" value="1"/>
</dbReference>
<dbReference type="EMBL" id="BMAT01012386">
    <property type="protein sequence ID" value="GFR91202.1"/>
    <property type="molecule type" value="Genomic_DNA"/>
</dbReference>
<proteinExistence type="predicted"/>
<keyword evidence="3" id="KW-1185">Reference proteome</keyword>
<protein>
    <submittedName>
        <fullName evidence="2">Roundabout-like protein 1</fullName>
    </submittedName>
</protein>
<dbReference type="InterPro" id="IPR037448">
    <property type="entry name" value="Zig-8"/>
</dbReference>
<reference evidence="2 3" key="1">
    <citation type="journal article" date="2021" name="Elife">
        <title>Chloroplast acquisition without the gene transfer in kleptoplastic sea slugs, Plakobranchus ocellatus.</title>
        <authorList>
            <person name="Maeda T."/>
            <person name="Takahashi S."/>
            <person name="Yoshida T."/>
            <person name="Shimamura S."/>
            <person name="Takaki Y."/>
            <person name="Nagai Y."/>
            <person name="Toyoda A."/>
            <person name="Suzuki Y."/>
            <person name="Arimoto A."/>
            <person name="Ishii H."/>
            <person name="Satoh N."/>
            <person name="Nishiyama T."/>
            <person name="Hasebe M."/>
            <person name="Maruyama T."/>
            <person name="Minagawa J."/>
            <person name="Obokata J."/>
            <person name="Shigenobu S."/>
        </authorList>
    </citation>
    <scope>NUCLEOTIDE SEQUENCE [LARGE SCALE GENOMIC DNA]</scope>
</reference>
<dbReference type="Pfam" id="PF13927">
    <property type="entry name" value="Ig_3"/>
    <property type="match status" value="1"/>
</dbReference>
<dbReference type="InterPro" id="IPR013783">
    <property type="entry name" value="Ig-like_fold"/>
</dbReference>
<name>A0AAV4H0I1_9GAST</name>
<dbReference type="Gene3D" id="2.60.40.10">
    <property type="entry name" value="Immunoglobulins"/>
    <property type="match status" value="2"/>
</dbReference>
<accession>A0AAV4H0I1</accession>
<dbReference type="InterPro" id="IPR036179">
    <property type="entry name" value="Ig-like_dom_sf"/>
</dbReference>
<dbReference type="PANTHER" id="PTHR23279:SF36">
    <property type="entry name" value="DEFECTIVE PROBOSCIS EXTENSION RESPONSE 9, ISOFORM A"/>
    <property type="match status" value="1"/>
</dbReference>
<dbReference type="GO" id="GO:0032589">
    <property type="term" value="C:neuron projection membrane"/>
    <property type="evidence" value="ECO:0007669"/>
    <property type="project" value="TreeGrafter"/>
</dbReference>
<dbReference type="InterPro" id="IPR003599">
    <property type="entry name" value="Ig_sub"/>
</dbReference>
<evidence type="ECO:0000259" key="1">
    <source>
        <dbReference type="PROSITE" id="PS50835"/>
    </source>
</evidence>
<evidence type="ECO:0000313" key="3">
    <source>
        <dbReference type="Proteomes" id="UP000762676"/>
    </source>
</evidence>
<dbReference type="SUPFAM" id="SSF48726">
    <property type="entry name" value="Immunoglobulin"/>
    <property type="match status" value="2"/>
</dbReference>
<organism evidence="2 3">
    <name type="scientific">Elysia marginata</name>
    <dbReference type="NCBI Taxonomy" id="1093978"/>
    <lineage>
        <taxon>Eukaryota</taxon>
        <taxon>Metazoa</taxon>
        <taxon>Spiralia</taxon>
        <taxon>Lophotrochozoa</taxon>
        <taxon>Mollusca</taxon>
        <taxon>Gastropoda</taxon>
        <taxon>Heterobranchia</taxon>
        <taxon>Euthyneura</taxon>
        <taxon>Panpulmonata</taxon>
        <taxon>Sacoglossa</taxon>
        <taxon>Placobranchoidea</taxon>
        <taxon>Plakobranchidae</taxon>
        <taxon>Elysia</taxon>
    </lineage>
</organism>